<dbReference type="GO" id="GO:0043420">
    <property type="term" value="P:anthranilate metabolic process"/>
    <property type="evidence" value="ECO:0007669"/>
    <property type="project" value="TreeGrafter"/>
</dbReference>
<dbReference type="InterPro" id="IPR015421">
    <property type="entry name" value="PyrdxlP-dep_Trfase_major"/>
</dbReference>
<proteinExistence type="predicted"/>
<organism evidence="2">
    <name type="scientific">uncultured Actinomycetospora sp</name>
    <dbReference type="NCBI Taxonomy" id="1135996"/>
    <lineage>
        <taxon>Bacteria</taxon>
        <taxon>Bacillati</taxon>
        <taxon>Actinomycetota</taxon>
        <taxon>Actinomycetes</taxon>
        <taxon>Pseudonocardiales</taxon>
        <taxon>Pseudonocardiaceae</taxon>
        <taxon>Actinomycetospora</taxon>
        <taxon>environmental samples</taxon>
    </lineage>
</organism>
<dbReference type="InterPro" id="IPR010111">
    <property type="entry name" value="Kynureninase"/>
</dbReference>
<dbReference type="Gene3D" id="3.40.640.10">
    <property type="entry name" value="Type I PLP-dependent aspartate aminotransferase-like (Major domain)"/>
    <property type="match status" value="1"/>
</dbReference>
<dbReference type="GO" id="GO:0005737">
    <property type="term" value="C:cytoplasm"/>
    <property type="evidence" value="ECO:0007669"/>
    <property type="project" value="InterPro"/>
</dbReference>
<keyword evidence="1" id="KW-0663">Pyridoxal phosphate</keyword>
<dbReference type="EC" id="3.7.1.3" evidence="2"/>
<evidence type="ECO:0000313" key="2">
    <source>
        <dbReference type="EMBL" id="CAA9267426.1"/>
    </source>
</evidence>
<keyword evidence="2" id="KW-0378">Hydrolase</keyword>
<dbReference type="GO" id="GO:0019441">
    <property type="term" value="P:L-tryptophan catabolic process to kynurenine"/>
    <property type="evidence" value="ECO:0007669"/>
    <property type="project" value="TreeGrafter"/>
</dbReference>
<dbReference type="AlphaFoldDB" id="A0A6J4J0X4"/>
<reference evidence="2" key="1">
    <citation type="submission" date="2020-02" db="EMBL/GenBank/DDBJ databases">
        <authorList>
            <person name="Meier V. D."/>
        </authorList>
    </citation>
    <scope>NUCLEOTIDE SEQUENCE</scope>
    <source>
        <strain evidence="2">AVDCRST_MAG54</strain>
    </source>
</reference>
<accession>A0A6J4J0X4</accession>
<protein>
    <submittedName>
        <fullName evidence="2">Kynureninase</fullName>
        <ecNumber evidence="2">3.7.1.3</ecNumber>
    </submittedName>
</protein>
<name>A0A6J4J0X4_9PSEU</name>
<dbReference type="PANTHER" id="PTHR14084:SF0">
    <property type="entry name" value="KYNURENINASE"/>
    <property type="match status" value="1"/>
</dbReference>
<dbReference type="GO" id="GO:0009435">
    <property type="term" value="P:NAD+ biosynthetic process"/>
    <property type="evidence" value="ECO:0007669"/>
    <property type="project" value="InterPro"/>
</dbReference>
<dbReference type="GO" id="GO:0030429">
    <property type="term" value="F:kynureninase activity"/>
    <property type="evidence" value="ECO:0007669"/>
    <property type="project" value="UniProtKB-EC"/>
</dbReference>
<dbReference type="SUPFAM" id="SSF53383">
    <property type="entry name" value="PLP-dependent transferases"/>
    <property type="match status" value="1"/>
</dbReference>
<sequence>MPSNSSPEPGFAREHFALPRAPDGADAVYLAGNSLGAQPLAARRALLSAVDDQWARVGVAGWEESGWWTAPQRLGDRIAPLVGAAAGQVVVGDSTSVQLFGLLVAAARLRPERTVLLSDAGHFPTDRYLATSVARLTGLTLETGAPPAMAPD</sequence>
<dbReference type="PANTHER" id="PTHR14084">
    <property type="entry name" value="KYNURENINASE"/>
    <property type="match status" value="1"/>
</dbReference>
<evidence type="ECO:0000256" key="1">
    <source>
        <dbReference type="ARBA" id="ARBA00022898"/>
    </source>
</evidence>
<dbReference type="GO" id="GO:0030170">
    <property type="term" value="F:pyridoxal phosphate binding"/>
    <property type="evidence" value="ECO:0007669"/>
    <property type="project" value="InterPro"/>
</dbReference>
<gene>
    <name evidence="2" type="ORF">AVDCRST_MAG54-2796</name>
</gene>
<dbReference type="EMBL" id="CADCTH010000356">
    <property type="protein sequence ID" value="CAA9267426.1"/>
    <property type="molecule type" value="Genomic_DNA"/>
</dbReference>
<dbReference type="InterPro" id="IPR015424">
    <property type="entry name" value="PyrdxlP-dep_Trfase"/>
</dbReference>